<dbReference type="SMART" id="SM00033">
    <property type="entry name" value="CH"/>
    <property type="match status" value="2"/>
</dbReference>
<dbReference type="GO" id="GO:0007097">
    <property type="term" value="P:nuclear migration"/>
    <property type="evidence" value="ECO:0007669"/>
    <property type="project" value="TreeGrafter"/>
</dbReference>
<feature type="region of interest" description="Disordered" evidence="14">
    <location>
        <begin position="1"/>
        <end position="20"/>
    </location>
</feature>
<dbReference type="GO" id="GO:0005856">
    <property type="term" value="C:cytoskeleton"/>
    <property type="evidence" value="ECO:0007669"/>
    <property type="project" value="UniProtKB-SubCell"/>
</dbReference>
<proteinExistence type="predicted"/>
<keyword evidence="9" id="KW-0009">Actin-binding</keyword>
<keyword evidence="5" id="KW-0677">Repeat</keyword>
<dbReference type="PROSITE" id="PS00019">
    <property type="entry name" value="ACTININ_1"/>
    <property type="match status" value="1"/>
</dbReference>
<dbReference type="InterPro" id="IPR036872">
    <property type="entry name" value="CH_dom_sf"/>
</dbReference>
<feature type="region of interest" description="Disordered" evidence="14">
    <location>
        <begin position="284"/>
        <end position="441"/>
    </location>
</feature>
<dbReference type="GO" id="GO:0005640">
    <property type="term" value="C:nuclear outer membrane"/>
    <property type="evidence" value="ECO:0007669"/>
    <property type="project" value="TreeGrafter"/>
</dbReference>
<keyword evidence="4" id="KW-0812">Transmembrane</keyword>
<dbReference type="Proteomes" id="UP000230066">
    <property type="component" value="Unassembled WGS sequence"/>
</dbReference>
<evidence type="ECO:0000313" key="17">
    <source>
        <dbReference type="Proteomes" id="UP000230066"/>
    </source>
</evidence>
<protein>
    <submittedName>
        <fullName evidence="16">SYNE1</fullName>
    </submittedName>
</protein>
<dbReference type="AlphaFoldDB" id="A0A4E0RWY4"/>
<evidence type="ECO:0000256" key="2">
    <source>
        <dbReference type="ARBA" id="ARBA00004528"/>
    </source>
</evidence>
<keyword evidence="7" id="KW-0175">Coiled coil</keyword>
<reference evidence="16" key="1">
    <citation type="submission" date="2019-03" db="EMBL/GenBank/DDBJ databases">
        <title>Improved annotation for the trematode Fasciola hepatica.</title>
        <authorList>
            <person name="Choi Y.-J."/>
            <person name="Martin J."/>
            <person name="Mitreva M."/>
        </authorList>
    </citation>
    <scope>NUCLEOTIDE SEQUENCE [LARGE SCALE GENOMIC DNA]</scope>
</reference>
<feature type="domain" description="Calponin-homology (CH)" evidence="15">
    <location>
        <begin position="23"/>
        <end position="131"/>
    </location>
</feature>
<feature type="region of interest" description="Disordered" evidence="14">
    <location>
        <begin position="503"/>
        <end position="527"/>
    </location>
</feature>
<feature type="compositionally biased region" description="Polar residues" evidence="14">
    <location>
        <begin position="382"/>
        <end position="391"/>
    </location>
</feature>
<dbReference type="GO" id="GO:0034993">
    <property type="term" value="C:meiotic nuclear membrane microtubule tethering complex"/>
    <property type="evidence" value="ECO:0007669"/>
    <property type="project" value="TreeGrafter"/>
</dbReference>
<evidence type="ECO:0000256" key="10">
    <source>
        <dbReference type="ARBA" id="ARBA00023212"/>
    </source>
</evidence>
<evidence type="ECO:0000256" key="7">
    <source>
        <dbReference type="ARBA" id="ARBA00023054"/>
    </source>
</evidence>
<evidence type="ECO:0000256" key="14">
    <source>
        <dbReference type="SAM" id="MobiDB-lite"/>
    </source>
</evidence>
<evidence type="ECO:0000256" key="11">
    <source>
        <dbReference type="ARBA" id="ARBA00023242"/>
    </source>
</evidence>
<dbReference type="PANTHER" id="PTHR47535">
    <property type="entry name" value="MUSCLE-SPECIFIC PROTEIN 300 KDA, ISOFORM G"/>
    <property type="match status" value="1"/>
</dbReference>
<dbReference type="SUPFAM" id="SSF47576">
    <property type="entry name" value="Calponin-homology domain, CH-domain"/>
    <property type="match status" value="1"/>
</dbReference>
<organism evidence="16 17">
    <name type="scientific">Fasciola hepatica</name>
    <name type="common">Liver fluke</name>
    <dbReference type="NCBI Taxonomy" id="6192"/>
    <lineage>
        <taxon>Eukaryota</taxon>
        <taxon>Metazoa</taxon>
        <taxon>Spiralia</taxon>
        <taxon>Lophotrochozoa</taxon>
        <taxon>Platyhelminthes</taxon>
        <taxon>Trematoda</taxon>
        <taxon>Digenea</taxon>
        <taxon>Plagiorchiida</taxon>
        <taxon>Echinostomata</taxon>
        <taxon>Echinostomatoidea</taxon>
        <taxon>Fasciolidae</taxon>
        <taxon>Fasciola</taxon>
    </lineage>
</organism>
<dbReference type="Pfam" id="PF00307">
    <property type="entry name" value="CH"/>
    <property type="match status" value="2"/>
</dbReference>
<feature type="region of interest" description="Disordered" evidence="14">
    <location>
        <begin position="149"/>
        <end position="170"/>
    </location>
</feature>
<evidence type="ECO:0000256" key="13">
    <source>
        <dbReference type="ARBA" id="ARBA00060498"/>
    </source>
</evidence>
<feature type="compositionally biased region" description="Basic and acidic residues" evidence="14">
    <location>
        <begin position="363"/>
        <end position="378"/>
    </location>
</feature>
<dbReference type="InterPro" id="IPR052403">
    <property type="entry name" value="LINC-complex_assoc"/>
</dbReference>
<keyword evidence="3" id="KW-0963">Cytoplasm</keyword>
<dbReference type="InterPro" id="IPR001589">
    <property type="entry name" value="Actinin_actin-bd_CS"/>
</dbReference>
<dbReference type="InterPro" id="IPR001715">
    <property type="entry name" value="CH_dom"/>
</dbReference>
<evidence type="ECO:0000313" key="16">
    <source>
        <dbReference type="EMBL" id="THD27608.1"/>
    </source>
</evidence>
<evidence type="ECO:0000256" key="5">
    <source>
        <dbReference type="ARBA" id="ARBA00022737"/>
    </source>
</evidence>
<dbReference type="Gene3D" id="1.10.418.10">
    <property type="entry name" value="Calponin-like domain"/>
    <property type="match status" value="2"/>
</dbReference>
<dbReference type="PANTHER" id="PTHR47535:SF1">
    <property type="entry name" value="NESPRIN-1"/>
    <property type="match status" value="1"/>
</dbReference>
<keyword evidence="11" id="KW-0539">Nucleus</keyword>
<keyword evidence="8" id="KW-0472">Membrane</keyword>
<dbReference type="GO" id="GO:0051015">
    <property type="term" value="F:actin filament binding"/>
    <property type="evidence" value="ECO:0007669"/>
    <property type="project" value="TreeGrafter"/>
</dbReference>
<accession>A0A4E0RWY4</accession>
<dbReference type="FunFam" id="1.10.418.10:FF:000099">
    <property type="entry name" value="Nuclear anchorage protein 1"/>
    <property type="match status" value="1"/>
</dbReference>
<dbReference type="GO" id="GO:0005737">
    <property type="term" value="C:cytoplasm"/>
    <property type="evidence" value="ECO:0007669"/>
    <property type="project" value="TreeGrafter"/>
</dbReference>
<sequence>MKRVPPKLEPTAPDSGFTDEQQRVQKKTFTNWINSHLQKLPQPIRINDLFVDITDGTSLIRLIEVLSGDKVHVETPRVVQRAHKLSNVRNALDYLTKKCKIKLVNINSSDVVDGKPAIVLGLIWSIILYFQIDAPQRTLNKPSTASVASKAASSTSETSTADTPDIDTGTQAQVTTAGGRQALLTWVEDSVKTHLGRPGVKVRDFGTSWRDGRLLYLLINRIRPNTIDLGSLKGRSNRDNLEHGFKIAEDKLGIPRLLDPEDVDVDKPDERSIMTYIAQFVPNPSTSGIKNGVDKSKTKSSSEAAKSKLEATTKAKPVTTKSKEDSGKAQPDSVKLKTNSAKSKPHTPTVKSDASPSKPKAVMGKEVDKVKTVPDKSKAHTTKSQPGTSEPSYKGGVVQSVKVASSRTAHTSKSTQPTKSQLSPTTQASIEPDPDIDPSLVLSASTTSGLFESRTRRVSYSGADSMDEEALRSLILATSPSTPGSVDDGSSLSLDKVHGLGSLSTSLPSRMPGASQSSFSPNYPTSPHRNVRARSYAGLRLCRAARNVSKCRAIANIKVTAEPPKATRNIVPVLHLEDEVLRPFPRDSMASSDCSLLPINYSCTTQILSPFCTLSHPLSYCSVLWYS</sequence>
<keyword evidence="6" id="KW-1133">Transmembrane helix</keyword>
<dbReference type="EMBL" id="JXXN02000371">
    <property type="protein sequence ID" value="THD27608.1"/>
    <property type="molecule type" value="Genomic_DNA"/>
</dbReference>
<feature type="domain" description="Calponin-homology (CH)" evidence="15">
    <location>
        <begin position="177"/>
        <end position="285"/>
    </location>
</feature>
<feature type="compositionally biased region" description="Polar residues" evidence="14">
    <location>
        <begin position="402"/>
        <end position="429"/>
    </location>
</feature>
<comment type="subcellular location">
    <subcellularLocation>
        <location evidence="1">Cytoplasm</location>
        <location evidence="1">Cytoskeleton</location>
    </subcellularLocation>
    <subcellularLocation>
        <location evidence="12">Endomembrane system</location>
        <topology evidence="12">Single-pass type IV membrane protein</topology>
        <orientation evidence="12">Cytoplasmic side</orientation>
    </subcellularLocation>
    <subcellularLocation>
        <location evidence="2">Nucleus membrane</location>
        <topology evidence="2">Single-pass membrane protein</topology>
        <orientation evidence="2">Cytoplasmic side</orientation>
    </subcellularLocation>
    <subcellularLocation>
        <location evidence="13">Nucleus membrane</location>
        <topology evidence="13">Single-pass type IV membrane protein</topology>
    </subcellularLocation>
</comment>
<evidence type="ECO:0000256" key="4">
    <source>
        <dbReference type="ARBA" id="ARBA00022692"/>
    </source>
</evidence>
<evidence type="ECO:0000259" key="15">
    <source>
        <dbReference type="PROSITE" id="PS50021"/>
    </source>
</evidence>
<name>A0A4E0RWY4_FASHE</name>
<evidence type="ECO:0000256" key="3">
    <source>
        <dbReference type="ARBA" id="ARBA00022490"/>
    </source>
</evidence>
<comment type="caution">
    <text evidence="16">The sequence shown here is derived from an EMBL/GenBank/DDBJ whole genome shotgun (WGS) entry which is preliminary data.</text>
</comment>
<evidence type="ECO:0000256" key="1">
    <source>
        <dbReference type="ARBA" id="ARBA00004245"/>
    </source>
</evidence>
<evidence type="ECO:0000256" key="8">
    <source>
        <dbReference type="ARBA" id="ARBA00023136"/>
    </source>
</evidence>
<evidence type="ECO:0000256" key="12">
    <source>
        <dbReference type="ARBA" id="ARBA00060457"/>
    </source>
</evidence>
<keyword evidence="17" id="KW-1185">Reference proteome</keyword>
<dbReference type="PROSITE" id="PS50021">
    <property type="entry name" value="CH"/>
    <property type="match status" value="2"/>
</dbReference>
<evidence type="ECO:0000256" key="6">
    <source>
        <dbReference type="ARBA" id="ARBA00022989"/>
    </source>
</evidence>
<dbReference type="PROSITE" id="PS00020">
    <property type="entry name" value="ACTININ_2"/>
    <property type="match status" value="1"/>
</dbReference>
<evidence type="ECO:0000256" key="9">
    <source>
        <dbReference type="ARBA" id="ARBA00023203"/>
    </source>
</evidence>
<gene>
    <name evidence="16" type="ORF">D915_001589</name>
</gene>
<keyword evidence="10" id="KW-0206">Cytoskeleton</keyword>